<evidence type="ECO:0000313" key="2">
    <source>
        <dbReference type="Proteomes" id="UP000604080"/>
    </source>
</evidence>
<evidence type="ECO:0000313" key="1">
    <source>
        <dbReference type="EMBL" id="NWI84301.1"/>
    </source>
</evidence>
<dbReference type="PANTHER" id="PTHR10424">
    <property type="entry name" value="VIRAL ENVELOPE PROTEIN"/>
    <property type="match status" value="1"/>
</dbReference>
<protein>
    <submittedName>
        <fullName evidence="1">ENV1 protein</fullName>
    </submittedName>
</protein>
<dbReference type="Proteomes" id="UP000604080">
    <property type="component" value="Unassembled WGS sequence"/>
</dbReference>
<gene>
    <name evidence="1" type="primary">Env1_3</name>
    <name evidence="1" type="ORF">DRYGAM_R13767</name>
</gene>
<dbReference type="InterPro" id="IPR018154">
    <property type="entry name" value="TLV/ENV_coat_polyprotein"/>
</dbReference>
<sequence length="200" mass="22232">KKSLCKTVSVVNKTSPKWIIPVPGTKCICSRTGLTPCVSLTIFNASKEFCVRVMVVPRVLYHKENELYEHWDSEVHHLMKREPIAAITTATLLGLGAVGAGTGITSLIQQNKGFNSLRVAVDEDLERIEKPISALEKSLTSLAEVVLQTQRGLDLLFLQQGGLCEARGEECCFYADQTGVARDTMTKLREGLEKRRKERE</sequence>
<dbReference type="SUPFAM" id="SSF58069">
    <property type="entry name" value="Virus ectodomain"/>
    <property type="match status" value="1"/>
</dbReference>
<dbReference type="AlphaFoldDB" id="A0A851ENU7"/>
<name>A0A851ENU7_9CORV</name>
<dbReference type="PANTHER" id="PTHR10424:SF82">
    <property type="entry name" value="ENVELOPE GLYCOPROTEIN-RELATED"/>
    <property type="match status" value="1"/>
</dbReference>
<comment type="caution">
    <text evidence="1">The sequence shown here is derived from an EMBL/GenBank/DDBJ whole genome shotgun (WGS) entry which is preliminary data.</text>
</comment>
<reference evidence="1" key="1">
    <citation type="submission" date="2019-10" db="EMBL/GenBank/DDBJ databases">
        <title>Bird 10,000 Genomes (B10K) Project - Family phase.</title>
        <authorList>
            <person name="Zhang G."/>
        </authorList>
    </citation>
    <scope>NUCLEOTIDE SEQUENCE</scope>
    <source>
        <strain evidence="1">B10K-DU-002-56</strain>
        <tissue evidence="1">Muscle</tissue>
    </source>
</reference>
<accession>A0A851ENU7</accession>
<dbReference type="CDD" id="cd09851">
    <property type="entry name" value="HTLV-1-like_HR1-HR2"/>
    <property type="match status" value="1"/>
</dbReference>
<feature type="non-terminal residue" evidence="1">
    <location>
        <position position="1"/>
    </location>
</feature>
<organism evidence="1 2">
    <name type="scientific">Dryoscopus gambensis</name>
    <dbReference type="NCBI Taxonomy" id="85069"/>
    <lineage>
        <taxon>Eukaryota</taxon>
        <taxon>Metazoa</taxon>
        <taxon>Chordata</taxon>
        <taxon>Craniata</taxon>
        <taxon>Vertebrata</taxon>
        <taxon>Euteleostomi</taxon>
        <taxon>Archelosauria</taxon>
        <taxon>Archosauria</taxon>
        <taxon>Dinosauria</taxon>
        <taxon>Saurischia</taxon>
        <taxon>Theropoda</taxon>
        <taxon>Coelurosauria</taxon>
        <taxon>Aves</taxon>
        <taxon>Neognathae</taxon>
        <taxon>Neoaves</taxon>
        <taxon>Telluraves</taxon>
        <taxon>Australaves</taxon>
        <taxon>Passeriformes</taxon>
        <taxon>Corvoidea</taxon>
        <taxon>Malaconotidae</taxon>
        <taxon>Dryoscopus</taxon>
    </lineage>
</organism>
<dbReference type="Gene3D" id="1.10.287.210">
    <property type="match status" value="1"/>
</dbReference>
<dbReference type="EMBL" id="WEIT01094799">
    <property type="protein sequence ID" value="NWI84301.1"/>
    <property type="molecule type" value="Genomic_DNA"/>
</dbReference>
<dbReference type="Pfam" id="PF00429">
    <property type="entry name" value="TLV_coat"/>
    <property type="match status" value="1"/>
</dbReference>
<keyword evidence="2" id="KW-1185">Reference proteome</keyword>
<feature type="non-terminal residue" evidence="1">
    <location>
        <position position="200"/>
    </location>
</feature>
<proteinExistence type="predicted"/>